<evidence type="ECO:0000313" key="13">
    <source>
        <dbReference type="Proteomes" id="UP000317650"/>
    </source>
</evidence>
<sequence>MDRKSSVSSVGSSSFFSTGSSRSSLREIEEEPQTPEAAPSKKEGENGEDDKIHVAVEKDFKLSKANLVWVLKNTPRTKKIVIVHVHVPAQMIPMLGAWFPADQLKSQEVSAYRQIEKAKMEKAVNEYVKRCSIIKEVQAEKLVIEADDVCQGLVQLIAQHKITNLVMGAAADKKFSKKMKEPMSKKALLVQEQADPSCNLWFVCKGNLICTREASPTGTGTMQTTRVIPRAVTAQSERSNSKTPPSFLGQLFNVFPNTSQEKFRHQSVSAASGSSMLDLPHEGPGESSSGSREGIVIDLWDGISRSSQSSAYSMHSVNDEVLSSTSSMQVVRDEINGGILVLPSSHDSEDSHQSSTLNHNMEDAGLDDELYKDLQHAVKEANNLTREAYEEALRRQKAERDLHDAAQKVKTAEDLYTTEMKQRKEIEEKLSKEKREMEELRKQQNEMFEALQKADKQKATLEQQVIDSNRIIRDLENKLSDAHYLLISLQSEYVELRRERDDAVKKAEELHQKLEEMATTIQGEESFFEFSYSELEKATNSFDDSLKIGEGGYGSVYKGTLGQKTVAIKKLNSEGMQGQKEFHKEINVLSKLGIQTLSTSSDMCRSLGSGLCFFPNGSLNMCRSLGSGLCFFPNGSLEDRLICKDNTPPLTWQIRIRVAAEICSALNFLHSNKHLSVVHGDLKPANILLDANFVSKLGDFGICRLVQSNNNTTLYRCTHAMGTFVYMDPEFLASGEITPLSDIYSFGIILLRLLTGRSPFGINRAVQQALNKGCLSDILDASAGNWPYVEAKQLACLGLRCCEITRRSRPDAGEAWNLLEPLVKSVSLPELSLKSSP</sequence>
<evidence type="ECO:0000259" key="11">
    <source>
        <dbReference type="PROSITE" id="PS50011"/>
    </source>
</evidence>
<evidence type="ECO:0000256" key="7">
    <source>
        <dbReference type="ARBA" id="ARBA00022840"/>
    </source>
</evidence>
<dbReference type="InterPro" id="IPR011009">
    <property type="entry name" value="Kinase-like_dom_sf"/>
</dbReference>
<dbReference type="GO" id="GO:0061630">
    <property type="term" value="F:ubiquitin protein ligase activity"/>
    <property type="evidence" value="ECO:0007669"/>
    <property type="project" value="UniProtKB-EC"/>
</dbReference>
<dbReference type="GO" id="GO:0004672">
    <property type="term" value="F:protein kinase activity"/>
    <property type="evidence" value="ECO:0007669"/>
    <property type="project" value="InterPro"/>
</dbReference>
<keyword evidence="13" id="KW-1185">Reference proteome</keyword>
<reference evidence="12 13" key="1">
    <citation type="journal article" date="2019" name="Nat. Plants">
        <title>Genome sequencing of Musa balbisiana reveals subgenome evolution and function divergence in polyploid bananas.</title>
        <authorList>
            <person name="Yao X."/>
        </authorList>
    </citation>
    <scope>NUCLEOTIDE SEQUENCE [LARGE SCALE GENOMIC DNA]</scope>
    <source>
        <strain evidence="13">cv. DH-PKW</strain>
        <tissue evidence="12">Leaves</tissue>
    </source>
</reference>
<dbReference type="Gene3D" id="3.30.200.20">
    <property type="entry name" value="Phosphorylase Kinase, domain 1"/>
    <property type="match status" value="1"/>
</dbReference>
<evidence type="ECO:0000256" key="8">
    <source>
        <dbReference type="PROSITE-ProRule" id="PRU10141"/>
    </source>
</evidence>
<evidence type="ECO:0000256" key="1">
    <source>
        <dbReference type="ARBA" id="ARBA00000900"/>
    </source>
</evidence>
<keyword evidence="3" id="KW-0808">Transferase</keyword>
<dbReference type="Proteomes" id="UP000317650">
    <property type="component" value="Chromosome 1"/>
</dbReference>
<protein>
    <recommendedName>
        <fullName evidence="2">RING-type E3 ubiquitin transferase</fullName>
        <ecNumber evidence="2">2.3.2.27</ecNumber>
    </recommendedName>
</protein>
<feature type="binding site" evidence="8">
    <location>
        <position position="570"/>
    </location>
    <ligand>
        <name>ATP</name>
        <dbReference type="ChEBI" id="CHEBI:30616"/>
    </ligand>
</feature>
<evidence type="ECO:0000256" key="3">
    <source>
        <dbReference type="ARBA" id="ARBA00022679"/>
    </source>
</evidence>
<dbReference type="InterPro" id="IPR008271">
    <property type="entry name" value="Ser/Thr_kinase_AS"/>
</dbReference>
<dbReference type="PROSITE" id="PS00108">
    <property type="entry name" value="PROTEIN_KINASE_ST"/>
    <property type="match status" value="1"/>
</dbReference>
<dbReference type="EMBL" id="PYDT01000004">
    <property type="protein sequence ID" value="THU63857.1"/>
    <property type="molecule type" value="Genomic_DNA"/>
</dbReference>
<evidence type="ECO:0000256" key="2">
    <source>
        <dbReference type="ARBA" id="ARBA00012483"/>
    </source>
</evidence>
<keyword evidence="4 8" id="KW-0547">Nucleotide-binding</keyword>
<keyword evidence="5" id="KW-0418">Kinase</keyword>
<keyword evidence="7 8" id="KW-0067">ATP-binding</keyword>
<dbReference type="STRING" id="52838.A0A4S8JNK0"/>
<evidence type="ECO:0000256" key="6">
    <source>
        <dbReference type="ARBA" id="ARBA00022786"/>
    </source>
</evidence>
<dbReference type="PROSITE" id="PS00107">
    <property type="entry name" value="PROTEIN_KINASE_ATP"/>
    <property type="match status" value="1"/>
</dbReference>
<feature type="domain" description="Protein kinase" evidence="11">
    <location>
        <begin position="542"/>
        <end position="823"/>
    </location>
</feature>
<feature type="coiled-coil region" evidence="9">
    <location>
        <begin position="371"/>
        <end position="524"/>
    </location>
</feature>
<feature type="compositionally biased region" description="Polar residues" evidence="10">
    <location>
        <begin position="263"/>
        <end position="275"/>
    </location>
</feature>
<dbReference type="InterPro" id="IPR051348">
    <property type="entry name" value="U-box_ubiquitin_ligases"/>
</dbReference>
<dbReference type="EC" id="2.3.2.27" evidence="2"/>
<dbReference type="PANTHER" id="PTHR45647:SF153">
    <property type="entry name" value="PROTEIN KINASE DOMAIN-CONTAINING PROTEIN"/>
    <property type="match status" value="1"/>
</dbReference>
<dbReference type="InterPro" id="IPR014729">
    <property type="entry name" value="Rossmann-like_a/b/a_fold"/>
</dbReference>
<proteinExistence type="predicted"/>
<dbReference type="Gene3D" id="1.10.510.10">
    <property type="entry name" value="Transferase(Phosphotransferase) domain 1"/>
    <property type="match status" value="1"/>
</dbReference>
<evidence type="ECO:0000256" key="4">
    <source>
        <dbReference type="ARBA" id="ARBA00022741"/>
    </source>
</evidence>
<dbReference type="AlphaFoldDB" id="A0A4S8JNK0"/>
<keyword evidence="9" id="KW-0175">Coiled coil</keyword>
<dbReference type="PROSITE" id="PS50011">
    <property type="entry name" value="PROTEIN_KINASE_DOM"/>
    <property type="match status" value="1"/>
</dbReference>
<dbReference type="SUPFAM" id="SSF56112">
    <property type="entry name" value="Protein kinase-like (PK-like)"/>
    <property type="match status" value="1"/>
</dbReference>
<organism evidence="12 13">
    <name type="scientific">Musa balbisiana</name>
    <name type="common">Banana</name>
    <dbReference type="NCBI Taxonomy" id="52838"/>
    <lineage>
        <taxon>Eukaryota</taxon>
        <taxon>Viridiplantae</taxon>
        <taxon>Streptophyta</taxon>
        <taxon>Embryophyta</taxon>
        <taxon>Tracheophyta</taxon>
        <taxon>Spermatophyta</taxon>
        <taxon>Magnoliopsida</taxon>
        <taxon>Liliopsida</taxon>
        <taxon>Zingiberales</taxon>
        <taxon>Musaceae</taxon>
        <taxon>Musa</taxon>
    </lineage>
</organism>
<dbReference type="InterPro" id="IPR017441">
    <property type="entry name" value="Protein_kinase_ATP_BS"/>
</dbReference>
<dbReference type="SMART" id="SM00220">
    <property type="entry name" value="S_TKc"/>
    <property type="match status" value="1"/>
</dbReference>
<dbReference type="CDD" id="cd01989">
    <property type="entry name" value="USP_STK_Ubox_N"/>
    <property type="match status" value="1"/>
</dbReference>
<dbReference type="CDD" id="cd22265">
    <property type="entry name" value="UDM1_RNF168"/>
    <property type="match status" value="1"/>
</dbReference>
<evidence type="ECO:0000256" key="5">
    <source>
        <dbReference type="ARBA" id="ARBA00022777"/>
    </source>
</evidence>
<accession>A0A4S8JNK0</accession>
<keyword evidence="6" id="KW-0833">Ubl conjugation pathway</keyword>
<feature type="region of interest" description="Disordered" evidence="10">
    <location>
        <begin position="1"/>
        <end position="49"/>
    </location>
</feature>
<dbReference type="Gene3D" id="3.40.50.620">
    <property type="entry name" value="HUPs"/>
    <property type="match status" value="1"/>
</dbReference>
<evidence type="ECO:0000256" key="10">
    <source>
        <dbReference type="SAM" id="MobiDB-lite"/>
    </source>
</evidence>
<dbReference type="InterPro" id="IPR000719">
    <property type="entry name" value="Prot_kinase_dom"/>
</dbReference>
<gene>
    <name evidence="12" type="ORF">C4D60_Mb01t20250</name>
</gene>
<evidence type="ECO:0000256" key="9">
    <source>
        <dbReference type="SAM" id="Coils"/>
    </source>
</evidence>
<dbReference type="GO" id="GO:0005524">
    <property type="term" value="F:ATP binding"/>
    <property type="evidence" value="ECO:0007669"/>
    <property type="project" value="UniProtKB-UniRule"/>
</dbReference>
<dbReference type="PANTHER" id="PTHR45647">
    <property type="entry name" value="OS02G0152300 PROTEIN"/>
    <property type="match status" value="1"/>
</dbReference>
<dbReference type="Pfam" id="PF00069">
    <property type="entry name" value="Pkinase"/>
    <property type="match status" value="1"/>
</dbReference>
<comment type="caution">
    <text evidence="12">The sequence shown here is derived from an EMBL/GenBank/DDBJ whole genome shotgun (WGS) entry which is preliminary data.</text>
</comment>
<feature type="compositionally biased region" description="Low complexity" evidence="10">
    <location>
        <begin position="1"/>
        <end position="23"/>
    </location>
</feature>
<feature type="region of interest" description="Disordered" evidence="10">
    <location>
        <begin position="263"/>
        <end position="292"/>
    </location>
</feature>
<feature type="compositionally biased region" description="Basic and acidic residues" evidence="10">
    <location>
        <begin position="39"/>
        <end position="49"/>
    </location>
</feature>
<comment type="catalytic activity">
    <reaction evidence="1">
        <text>S-ubiquitinyl-[E2 ubiquitin-conjugating enzyme]-L-cysteine + [acceptor protein]-L-lysine = [E2 ubiquitin-conjugating enzyme]-L-cysteine + N(6)-ubiquitinyl-[acceptor protein]-L-lysine.</text>
        <dbReference type="EC" id="2.3.2.27"/>
    </reaction>
</comment>
<name>A0A4S8JNK0_MUSBA</name>
<evidence type="ECO:0000313" key="12">
    <source>
        <dbReference type="EMBL" id="THU63857.1"/>
    </source>
</evidence>